<evidence type="ECO:0000256" key="2">
    <source>
        <dbReference type="SAM" id="SignalP"/>
    </source>
</evidence>
<dbReference type="InterPro" id="IPR005055">
    <property type="entry name" value="A10/PebIII"/>
</dbReference>
<keyword evidence="2" id="KW-0732">Signal</keyword>
<protein>
    <submittedName>
        <fullName evidence="3">Chemosensory protein</fullName>
    </submittedName>
</protein>
<evidence type="ECO:0000313" key="3">
    <source>
        <dbReference type="EMBL" id="AUF72999.1"/>
    </source>
</evidence>
<dbReference type="EMBL" id="MF975423">
    <property type="protein sequence ID" value="AUF72999.1"/>
    <property type="molecule type" value="mRNA"/>
</dbReference>
<sequence length="153" mass="17907">MKVSLLFVVVVALVVCARADDKYTTKYDNVDLDEIIKSDRLLKNYVNCLLDKGNCTPDGAELKKVLPDALLTDCSKCSETQKKGSKKIIRHLIDNKPDWYKELEAKYDKEGVYKKKYEEELELKKETKEEEKEKKEEEKEKKVEKEVKIEKKE</sequence>
<name>A0A2H4ZB65_ANOCN</name>
<dbReference type="AlphaFoldDB" id="A0A2H4ZB65"/>
<accession>A0A2H4ZB65</accession>
<evidence type="ECO:0000256" key="1">
    <source>
        <dbReference type="SAM" id="MobiDB-lite"/>
    </source>
</evidence>
<dbReference type="Gene3D" id="1.10.2080.10">
    <property type="entry name" value="Insect odorant-binding protein A10/Ejaculatory bulb-specific protein 3"/>
    <property type="match status" value="1"/>
</dbReference>
<organism evidence="3">
    <name type="scientific">Anoplophora chinensis</name>
    <name type="common">Citrus longhorn beetle</name>
    <dbReference type="NCBI Taxonomy" id="217632"/>
    <lineage>
        <taxon>Eukaryota</taxon>
        <taxon>Metazoa</taxon>
        <taxon>Ecdysozoa</taxon>
        <taxon>Arthropoda</taxon>
        <taxon>Hexapoda</taxon>
        <taxon>Insecta</taxon>
        <taxon>Pterygota</taxon>
        <taxon>Neoptera</taxon>
        <taxon>Endopterygota</taxon>
        <taxon>Coleoptera</taxon>
        <taxon>Polyphaga</taxon>
        <taxon>Cucujiformia</taxon>
        <taxon>Chrysomeloidea</taxon>
        <taxon>Cerambycidae</taxon>
        <taxon>Lamiinae</taxon>
        <taxon>Lamiini</taxon>
        <taxon>Anoplophora</taxon>
    </lineage>
</organism>
<reference evidence="3" key="1">
    <citation type="journal article" date="2017" name="Sci. Rep.">
        <title>Antennal transcriptome analysis and expression profiles of olfactory genes in Anoplophora chinensis.</title>
        <authorList>
            <person name="Wang J."/>
            <person name="Hu P."/>
            <person name="Gao P."/>
            <person name="Tao J."/>
            <person name="Luo Y."/>
        </authorList>
    </citation>
    <scope>NUCLEOTIDE SEQUENCE</scope>
</reference>
<feature type="region of interest" description="Disordered" evidence="1">
    <location>
        <begin position="125"/>
        <end position="153"/>
    </location>
</feature>
<dbReference type="Pfam" id="PF03392">
    <property type="entry name" value="OS-D"/>
    <property type="match status" value="1"/>
</dbReference>
<dbReference type="PANTHER" id="PTHR11257">
    <property type="entry name" value="CHEMOSENSORY PROTEIN-RELATED"/>
    <property type="match status" value="1"/>
</dbReference>
<dbReference type="InterPro" id="IPR036682">
    <property type="entry name" value="OS_D_A10/PebIII_sf"/>
</dbReference>
<dbReference type="SUPFAM" id="SSF100910">
    <property type="entry name" value="Chemosensory protein Csp2"/>
    <property type="match status" value="1"/>
</dbReference>
<feature type="chain" id="PRO_5014150901" evidence="2">
    <location>
        <begin position="20"/>
        <end position="153"/>
    </location>
</feature>
<feature type="signal peptide" evidence="2">
    <location>
        <begin position="1"/>
        <end position="19"/>
    </location>
</feature>
<dbReference type="PANTHER" id="PTHR11257:SF12">
    <property type="entry name" value="EJACULATORY BULB-SPECIFIC PROTEIN 3-RELATED"/>
    <property type="match status" value="1"/>
</dbReference>
<proteinExistence type="evidence at transcript level"/>